<feature type="transmembrane region" description="Helical" evidence="1">
    <location>
        <begin position="200"/>
        <end position="221"/>
    </location>
</feature>
<feature type="transmembrane region" description="Helical" evidence="1">
    <location>
        <begin position="147"/>
        <end position="164"/>
    </location>
</feature>
<keyword evidence="3" id="KW-1185">Reference proteome</keyword>
<proteinExistence type="predicted"/>
<protein>
    <recommendedName>
        <fullName evidence="4">Odorant receptor</fullName>
    </recommendedName>
</protein>
<evidence type="ECO:0008006" key="4">
    <source>
        <dbReference type="Google" id="ProtNLM"/>
    </source>
</evidence>
<evidence type="ECO:0000256" key="1">
    <source>
        <dbReference type="SAM" id="Phobius"/>
    </source>
</evidence>
<keyword evidence="1" id="KW-1133">Transmembrane helix</keyword>
<dbReference type="STRING" id="300112.A0A4V3S646"/>
<sequence length="265" mass="30459">MGRLNVCNIISIVLFPFVLYIFDTVLRINEYHPTINRLIQMIIPKHFVGRENYYYIIILHSGSTIIIGGIIQVATMTMCVAYIKHACGMFRIASYRIEKAIAVNTLKNVSLENEIIMYREIIHAVDIHRKAIKATALFFSGFQRSRFVLLIIGVLTLSLNLYGVSFSNLLLYRYNVRWYVTPLHVQRLILFLLQNGSKTFRMSLGGVLSLSIELFATYFIYNGRWYVTPVHVQRLILFLLQNGSKTFRVSFGGVLSLSIELFATV</sequence>
<keyword evidence="1" id="KW-0812">Transmembrane</keyword>
<reference evidence="2 3" key="1">
    <citation type="journal article" date="2019" name="Philos. Trans. R. Soc. Lond., B, Biol. Sci.">
        <title>Ant behaviour and brain gene expression of defending hosts depend on the ecological success of the intruding social parasite.</title>
        <authorList>
            <person name="Kaur R."/>
            <person name="Stoldt M."/>
            <person name="Jongepier E."/>
            <person name="Feldmeyer B."/>
            <person name="Menzel F."/>
            <person name="Bornberg-Bauer E."/>
            <person name="Foitzik S."/>
        </authorList>
    </citation>
    <scope>NUCLEOTIDE SEQUENCE [LARGE SCALE GENOMIC DNA]</scope>
    <source>
        <tissue evidence="2">Whole body</tissue>
    </source>
</reference>
<dbReference type="AlphaFoldDB" id="A0A4V3S646"/>
<dbReference type="Proteomes" id="UP000310200">
    <property type="component" value="Unassembled WGS sequence"/>
</dbReference>
<gene>
    <name evidence="2" type="ORF">DBV15_03839</name>
</gene>
<accession>A0A4V3S646</accession>
<comment type="caution">
    <text evidence="2">The sequence shown here is derived from an EMBL/GenBank/DDBJ whole genome shotgun (WGS) entry which is preliminary data.</text>
</comment>
<organism evidence="2 3">
    <name type="scientific">Temnothorax longispinosus</name>
    <dbReference type="NCBI Taxonomy" id="300112"/>
    <lineage>
        <taxon>Eukaryota</taxon>
        <taxon>Metazoa</taxon>
        <taxon>Ecdysozoa</taxon>
        <taxon>Arthropoda</taxon>
        <taxon>Hexapoda</taxon>
        <taxon>Insecta</taxon>
        <taxon>Pterygota</taxon>
        <taxon>Neoptera</taxon>
        <taxon>Endopterygota</taxon>
        <taxon>Hymenoptera</taxon>
        <taxon>Apocrita</taxon>
        <taxon>Aculeata</taxon>
        <taxon>Formicoidea</taxon>
        <taxon>Formicidae</taxon>
        <taxon>Myrmicinae</taxon>
        <taxon>Temnothorax</taxon>
    </lineage>
</organism>
<feature type="transmembrane region" description="Helical" evidence="1">
    <location>
        <begin position="53"/>
        <end position="83"/>
    </location>
</feature>
<evidence type="ECO:0000313" key="2">
    <source>
        <dbReference type="EMBL" id="TGZ32044.1"/>
    </source>
</evidence>
<keyword evidence="1" id="KW-0472">Membrane</keyword>
<evidence type="ECO:0000313" key="3">
    <source>
        <dbReference type="Proteomes" id="UP000310200"/>
    </source>
</evidence>
<dbReference type="EMBL" id="QBLH01003970">
    <property type="protein sequence ID" value="TGZ32044.1"/>
    <property type="molecule type" value="Genomic_DNA"/>
</dbReference>
<feature type="transmembrane region" description="Helical" evidence="1">
    <location>
        <begin position="7"/>
        <end position="28"/>
    </location>
</feature>
<name>A0A4V3S646_9HYME</name>